<reference evidence="1 2" key="1">
    <citation type="journal article" date="2011" name="Syst. Appl. Microbiol.">
        <title>Defluviimonas denitrificans gen. nov., sp. nov., and Pararhodobacter aggregans gen. nov., sp. nov., non-phototrophic Rhodobacteraceae from the biofilter of a marine aquaculture.</title>
        <authorList>
            <person name="Foesel B.U."/>
            <person name="Drake H.L."/>
            <person name="Schramm A."/>
        </authorList>
    </citation>
    <scope>NUCLEOTIDE SEQUENCE [LARGE SCALE GENOMIC DNA]</scope>
    <source>
        <strain evidence="1 2">D1-19</strain>
    </source>
</reference>
<dbReference type="EMBL" id="QDDR01000006">
    <property type="protein sequence ID" value="PVE47188.1"/>
    <property type="molecule type" value="Genomic_DNA"/>
</dbReference>
<dbReference type="RefSeq" id="WP_107752200.1">
    <property type="nucleotide sequence ID" value="NZ_QBKF01000006.1"/>
</dbReference>
<proteinExistence type="predicted"/>
<sequence>MPASRVSADFLRGLSQPVLAPHDKTAAAAREIVSADARKRVERSASLKAARLARDAGLPPPGDDD</sequence>
<comment type="caution">
    <text evidence="1">The sequence shown here is derived from an EMBL/GenBank/DDBJ whole genome shotgun (WGS) entry which is preliminary data.</text>
</comment>
<protein>
    <submittedName>
        <fullName evidence="1">Uncharacterized protein</fullName>
    </submittedName>
</protein>
<organism evidence="1 2">
    <name type="scientific">Pararhodobacter aggregans</name>
    <dbReference type="NCBI Taxonomy" id="404875"/>
    <lineage>
        <taxon>Bacteria</taxon>
        <taxon>Pseudomonadati</taxon>
        <taxon>Pseudomonadota</taxon>
        <taxon>Alphaproteobacteria</taxon>
        <taxon>Rhodobacterales</taxon>
        <taxon>Paracoccaceae</taxon>
        <taxon>Pararhodobacter</taxon>
    </lineage>
</organism>
<gene>
    <name evidence="1" type="ORF">DDE23_13160</name>
</gene>
<dbReference type="Proteomes" id="UP000244810">
    <property type="component" value="Unassembled WGS sequence"/>
</dbReference>
<evidence type="ECO:0000313" key="1">
    <source>
        <dbReference type="EMBL" id="PVE47188.1"/>
    </source>
</evidence>
<name>A0A2T7URH5_9RHOB</name>
<dbReference type="AlphaFoldDB" id="A0A2T7URH5"/>
<keyword evidence="2" id="KW-1185">Reference proteome</keyword>
<accession>A0A2T7URH5</accession>
<evidence type="ECO:0000313" key="2">
    <source>
        <dbReference type="Proteomes" id="UP000244810"/>
    </source>
</evidence>